<keyword evidence="1" id="KW-0732">Signal</keyword>
<feature type="non-terminal residue" evidence="2">
    <location>
        <position position="182"/>
    </location>
</feature>
<sequence>VTMWMWTFWLLVGVVTLTSAKLKDMGPCNYKVPADSTFNFEEYMTENKGVWTFIKLPPSKLNVKIRGMFLINKATHIPGMYNTKIYYKITKDYILFADEDVTDSLLGHATAILRGKERTVFKITFIKYVPGRYAYYYICSDAGGDSVPHRFVIAHGRLSKTENADVNKMDLKYFPDADRLID</sequence>
<protein>
    <recommendedName>
        <fullName evidence="3">Lipocalin/cytosolic fatty-acid binding domain-containing protein</fullName>
    </recommendedName>
</protein>
<name>A0A1B6M992_9HEMI</name>
<accession>A0A1B6M992</accession>
<evidence type="ECO:0000256" key="1">
    <source>
        <dbReference type="SAM" id="SignalP"/>
    </source>
</evidence>
<feature type="non-terminal residue" evidence="2">
    <location>
        <position position="1"/>
    </location>
</feature>
<feature type="chain" id="PRO_5008588145" description="Lipocalin/cytosolic fatty-acid binding domain-containing protein" evidence="1">
    <location>
        <begin position="21"/>
        <end position="182"/>
    </location>
</feature>
<evidence type="ECO:0008006" key="3">
    <source>
        <dbReference type="Google" id="ProtNLM"/>
    </source>
</evidence>
<dbReference type="EMBL" id="GEBQ01007474">
    <property type="protein sequence ID" value="JAT32503.1"/>
    <property type="molecule type" value="Transcribed_RNA"/>
</dbReference>
<evidence type="ECO:0000313" key="2">
    <source>
        <dbReference type="EMBL" id="JAT32503.1"/>
    </source>
</evidence>
<gene>
    <name evidence="2" type="ORF">g.4266</name>
</gene>
<feature type="signal peptide" evidence="1">
    <location>
        <begin position="1"/>
        <end position="20"/>
    </location>
</feature>
<reference evidence="2" key="1">
    <citation type="submission" date="2015-11" db="EMBL/GenBank/DDBJ databases">
        <title>De novo transcriptome assembly of four potential Pierce s Disease insect vectors from Arizona vineyards.</title>
        <authorList>
            <person name="Tassone E.E."/>
        </authorList>
    </citation>
    <scope>NUCLEOTIDE SEQUENCE</scope>
</reference>
<proteinExistence type="predicted"/>
<organism evidence="2">
    <name type="scientific">Graphocephala atropunctata</name>
    <dbReference type="NCBI Taxonomy" id="36148"/>
    <lineage>
        <taxon>Eukaryota</taxon>
        <taxon>Metazoa</taxon>
        <taxon>Ecdysozoa</taxon>
        <taxon>Arthropoda</taxon>
        <taxon>Hexapoda</taxon>
        <taxon>Insecta</taxon>
        <taxon>Pterygota</taxon>
        <taxon>Neoptera</taxon>
        <taxon>Paraneoptera</taxon>
        <taxon>Hemiptera</taxon>
        <taxon>Auchenorrhyncha</taxon>
        <taxon>Membracoidea</taxon>
        <taxon>Cicadellidae</taxon>
        <taxon>Cicadellinae</taxon>
        <taxon>Cicadellini</taxon>
        <taxon>Graphocephala</taxon>
    </lineage>
</organism>
<dbReference type="AlphaFoldDB" id="A0A1B6M992"/>